<sequence>MVLNLTLKVHPVVLFQIINAYERRNLDRTSILGTLLGTIDKNCVEVSNCFVVPHSISPQDGTVSIEMHIADTMYKLNKQVHPAEVIVGWWATGFEVTSIAVPINDYYARQCPKPVHILVDTTCRTGKLSIKGFVQVDIGVPDRSQGAMFSPIPVELLTYPPEAVAVKTLLKTRLTPSGKTEPRAELPQITEACGDMEEALNFVLNYVEDVMADRIAADNSIGRNLLKLVQTVPKMNTSELDNMLNANIKDLLMSMYLAQLTRVQVQLNEKLLMSSTNLNPNQ</sequence>
<dbReference type="InterPro" id="IPR000555">
    <property type="entry name" value="JAMM/MPN+_dom"/>
</dbReference>
<dbReference type="Gene3D" id="3.40.140.10">
    <property type="entry name" value="Cytidine Deaminase, domain 2"/>
    <property type="match status" value="1"/>
</dbReference>
<dbReference type="Pfam" id="PF01398">
    <property type="entry name" value="JAB"/>
    <property type="match status" value="1"/>
</dbReference>
<comment type="caution">
    <text evidence="6">The sequence shown here is derived from an EMBL/GenBank/DDBJ whole genome shotgun (WGS) entry which is preliminary data.</text>
</comment>
<dbReference type="PANTHER" id="PTHR10540:SF6">
    <property type="entry name" value="EUKARYOTIC TRANSLATION INITIATION FACTOR 3 SUBUNIT F"/>
    <property type="match status" value="1"/>
</dbReference>
<dbReference type="SMART" id="SM00232">
    <property type="entry name" value="JAB_MPN"/>
    <property type="match status" value="1"/>
</dbReference>
<dbReference type="GO" id="GO:0008237">
    <property type="term" value="F:metallopeptidase activity"/>
    <property type="evidence" value="ECO:0007669"/>
    <property type="project" value="InterPro"/>
</dbReference>
<accession>A0A1D2N513</accession>
<evidence type="ECO:0000256" key="1">
    <source>
        <dbReference type="ARBA" id="ARBA00022490"/>
    </source>
</evidence>
<keyword evidence="1 4" id="KW-0963">Cytoplasm</keyword>
<dbReference type="InterPro" id="IPR024969">
    <property type="entry name" value="EIF3F/CSN6-like_C"/>
</dbReference>
<dbReference type="CDD" id="cd08064">
    <property type="entry name" value="MPN_eIF3f"/>
    <property type="match status" value="1"/>
</dbReference>
<proteinExistence type="inferred from homology"/>
<comment type="similarity">
    <text evidence="4">Belongs to the eIF-3 subunit F family.</text>
</comment>
<evidence type="ECO:0000256" key="3">
    <source>
        <dbReference type="ARBA" id="ARBA00022917"/>
    </source>
</evidence>
<dbReference type="PANTHER" id="PTHR10540">
    <property type="entry name" value="EUKARYOTIC TRANSLATION INITIATION FACTOR 3 SUBUNIT F-RELATED"/>
    <property type="match status" value="1"/>
</dbReference>
<evidence type="ECO:0000313" key="6">
    <source>
        <dbReference type="EMBL" id="ODN00367.1"/>
    </source>
</evidence>
<dbReference type="GO" id="GO:0016282">
    <property type="term" value="C:eukaryotic 43S preinitiation complex"/>
    <property type="evidence" value="ECO:0007669"/>
    <property type="project" value="UniProtKB-UniRule"/>
</dbReference>
<dbReference type="GO" id="GO:0003743">
    <property type="term" value="F:translation initiation factor activity"/>
    <property type="evidence" value="ECO:0007669"/>
    <property type="project" value="UniProtKB-UniRule"/>
</dbReference>
<dbReference type="OMA" id="EYFVHFH"/>
<reference evidence="6 7" key="1">
    <citation type="journal article" date="2016" name="Genome Biol. Evol.">
        <title>Gene Family Evolution Reflects Adaptation to Soil Environmental Stressors in the Genome of the Collembolan Orchesella cincta.</title>
        <authorList>
            <person name="Faddeeva-Vakhrusheva A."/>
            <person name="Derks M.F."/>
            <person name="Anvar S.Y."/>
            <person name="Agamennone V."/>
            <person name="Suring W."/>
            <person name="Smit S."/>
            <person name="van Straalen N.M."/>
            <person name="Roelofs D."/>
        </authorList>
    </citation>
    <scope>NUCLEOTIDE SEQUENCE [LARGE SCALE GENOMIC DNA]</scope>
    <source>
        <tissue evidence="6">Mixed pool</tissue>
    </source>
</reference>
<evidence type="ECO:0000256" key="2">
    <source>
        <dbReference type="ARBA" id="ARBA00022540"/>
    </source>
</evidence>
<dbReference type="GO" id="GO:0031369">
    <property type="term" value="F:translation initiation factor binding"/>
    <property type="evidence" value="ECO:0007669"/>
    <property type="project" value="InterPro"/>
</dbReference>
<feature type="domain" description="MPN" evidence="5">
    <location>
        <begin position="7"/>
        <end position="139"/>
    </location>
</feature>
<dbReference type="InterPro" id="IPR037518">
    <property type="entry name" value="MPN"/>
</dbReference>
<keyword evidence="3 4" id="KW-0648">Protein biosynthesis</keyword>
<dbReference type="Pfam" id="PF13012">
    <property type="entry name" value="MitMem_reg"/>
    <property type="match status" value="1"/>
</dbReference>
<keyword evidence="2 4" id="KW-0396">Initiation factor</keyword>
<evidence type="ECO:0000313" key="7">
    <source>
        <dbReference type="Proteomes" id="UP000094527"/>
    </source>
</evidence>
<organism evidence="6 7">
    <name type="scientific">Orchesella cincta</name>
    <name type="common">Springtail</name>
    <name type="synonym">Podura cincta</name>
    <dbReference type="NCBI Taxonomy" id="48709"/>
    <lineage>
        <taxon>Eukaryota</taxon>
        <taxon>Metazoa</taxon>
        <taxon>Ecdysozoa</taxon>
        <taxon>Arthropoda</taxon>
        <taxon>Hexapoda</taxon>
        <taxon>Collembola</taxon>
        <taxon>Entomobryomorpha</taxon>
        <taxon>Entomobryoidea</taxon>
        <taxon>Orchesellidae</taxon>
        <taxon>Orchesellinae</taxon>
        <taxon>Orchesella</taxon>
    </lineage>
</organism>
<dbReference type="PROSITE" id="PS50249">
    <property type="entry name" value="MPN"/>
    <property type="match status" value="1"/>
</dbReference>
<dbReference type="GO" id="GO:0001732">
    <property type="term" value="P:formation of cytoplasmic translation initiation complex"/>
    <property type="evidence" value="ECO:0007669"/>
    <property type="project" value="UniProtKB-UniRule"/>
</dbReference>
<dbReference type="EMBL" id="LJIJ01000211">
    <property type="protein sequence ID" value="ODN00367.1"/>
    <property type="molecule type" value="Genomic_DNA"/>
</dbReference>
<comment type="subcellular location">
    <subcellularLocation>
        <location evidence="4">Cytoplasm</location>
    </subcellularLocation>
</comment>
<dbReference type="InterPro" id="IPR027531">
    <property type="entry name" value="eIF3f"/>
</dbReference>
<dbReference type="Proteomes" id="UP000094527">
    <property type="component" value="Unassembled WGS sequence"/>
</dbReference>
<evidence type="ECO:0000259" key="5">
    <source>
        <dbReference type="PROSITE" id="PS50249"/>
    </source>
</evidence>
<name>A0A1D2N513_ORCCI</name>
<dbReference type="HAMAP" id="MF_03005">
    <property type="entry name" value="eIF3f"/>
    <property type="match status" value="1"/>
</dbReference>
<comment type="function">
    <text evidence="4">Component of the eukaryotic translation initiation factor 3 (eIF-3) complex, which is involved in protein synthesis of a specialized repertoire of mRNAs and, together with other initiation factors, stimulates binding of mRNA and methionyl-tRNAi to the 40S ribosome. The eIF-3 complex specifically targets and initiates translation of a subset of mRNAs involved in cell proliferation.</text>
</comment>
<dbReference type="GO" id="GO:0071541">
    <property type="term" value="C:eukaryotic translation initiation factor 3 complex, eIF3m"/>
    <property type="evidence" value="ECO:0007669"/>
    <property type="project" value="TreeGrafter"/>
</dbReference>
<evidence type="ECO:0000256" key="4">
    <source>
        <dbReference type="HAMAP-Rule" id="MF_03005"/>
    </source>
</evidence>
<dbReference type="OrthoDB" id="25498at2759"/>
<comment type="subunit">
    <text evidence="4">Component of the eukaryotic translation initiation factor 3 (eIF-3) complex.</text>
</comment>
<dbReference type="GO" id="GO:0033290">
    <property type="term" value="C:eukaryotic 48S preinitiation complex"/>
    <property type="evidence" value="ECO:0007669"/>
    <property type="project" value="UniProtKB-UniRule"/>
</dbReference>
<keyword evidence="7" id="KW-1185">Reference proteome</keyword>
<gene>
    <name evidence="6" type="ORF">Ocin01_06312</name>
</gene>
<dbReference type="STRING" id="48709.A0A1D2N513"/>
<dbReference type="AlphaFoldDB" id="A0A1D2N513"/>
<protein>
    <recommendedName>
        <fullName evidence="4">Eukaryotic translation initiation factor 3 subunit F</fullName>
        <shortName evidence="4">eIF3f</shortName>
    </recommendedName>
    <alternativeName>
        <fullName evidence="4">Eukaryotic translation initiation factor 3 subunit 5</fullName>
    </alternativeName>
</protein>